<keyword evidence="2" id="KW-1133">Transmembrane helix</keyword>
<feature type="transmembrane region" description="Helical" evidence="2">
    <location>
        <begin position="46"/>
        <end position="66"/>
    </location>
</feature>
<dbReference type="AlphaFoldDB" id="A0AAN9YVU3"/>
<keyword evidence="2" id="KW-0472">Membrane</keyword>
<organism evidence="3 4">
    <name type="scientific">Diatrype stigma</name>
    <dbReference type="NCBI Taxonomy" id="117547"/>
    <lineage>
        <taxon>Eukaryota</taxon>
        <taxon>Fungi</taxon>
        <taxon>Dikarya</taxon>
        <taxon>Ascomycota</taxon>
        <taxon>Pezizomycotina</taxon>
        <taxon>Sordariomycetes</taxon>
        <taxon>Xylariomycetidae</taxon>
        <taxon>Xylariales</taxon>
        <taxon>Diatrypaceae</taxon>
        <taxon>Diatrype</taxon>
    </lineage>
</organism>
<accession>A0AAN9YVU3</accession>
<proteinExistence type="predicted"/>
<feature type="compositionally biased region" description="Polar residues" evidence="1">
    <location>
        <begin position="85"/>
        <end position="98"/>
    </location>
</feature>
<comment type="caution">
    <text evidence="3">The sequence shown here is derived from an EMBL/GenBank/DDBJ whole genome shotgun (WGS) entry which is preliminary data.</text>
</comment>
<protein>
    <submittedName>
        <fullName evidence="3">Uncharacterized protein</fullName>
    </submittedName>
</protein>
<keyword evidence="2" id="KW-0812">Transmembrane</keyword>
<gene>
    <name evidence="3" type="ORF">SLS62_001362</name>
</gene>
<feature type="region of interest" description="Disordered" evidence="1">
    <location>
        <begin position="13"/>
        <end position="34"/>
    </location>
</feature>
<keyword evidence="4" id="KW-1185">Reference proteome</keyword>
<evidence type="ECO:0000256" key="1">
    <source>
        <dbReference type="SAM" id="MobiDB-lite"/>
    </source>
</evidence>
<feature type="compositionally biased region" description="Basic and acidic residues" evidence="1">
    <location>
        <begin position="144"/>
        <end position="158"/>
    </location>
</feature>
<evidence type="ECO:0000313" key="3">
    <source>
        <dbReference type="EMBL" id="KAK7756527.1"/>
    </source>
</evidence>
<dbReference type="Proteomes" id="UP001320420">
    <property type="component" value="Unassembled WGS sequence"/>
</dbReference>
<name>A0AAN9YVU3_9PEZI</name>
<feature type="region of interest" description="Disordered" evidence="1">
    <location>
        <begin position="135"/>
        <end position="158"/>
    </location>
</feature>
<feature type="region of interest" description="Disordered" evidence="1">
    <location>
        <begin position="77"/>
        <end position="106"/>
    </location>
</feature>
<sequence>MIATVITVVQPRGGGTYTEGPPLDGGAGPGVLAGNKSENHSASVEVGVIAGVVSAIVGTLVGLFAWRAIRIWKAKKKAATATEADGQSSEGIAQPTTQPKDDRDVERLSTIESDKVLAFEQPPRAAPIMNWKTWGKHGQHGQHGQRDGVEEHEITNRI</sequence>
<feature type="compositionally biased region" description="Gly residues" evidence="1">
    <location>
        <begin position="13"/>
        <end position="31"/>
    </location>
</feature>
<evidence type="ECO:0000256" key="2">
    <source>
        <dbReference type="SAM" id="Phobius"/>
    </source>
</evidence>
<dbReference type="EMBL" id="JAKJXP020000006">
    <property type="protein sequence ID" value="KAK7756527.1"/>
    <property type="molecule type" value="Genomic_DNA"/>
</dbReference>
<evidence type="ECO:0000313" key="4">
    <source>
        <dbReference type="Proteomes" id="UP001320420"/>
    </source>
</evidence>
<reference evidence="3 4" key="1">
    <citation type="submission" date="2024-02" db="EMBL/GenBank/DDBJ databases">
        <title>De novo assembly and annotation of 12 fungi associated with fruit tree decline syndrome in Ontario, Canada.</title>
        <authorList>
            <person name="Sulman M."/>
            <person name="Ellouze W."/>
            <person name="Ilyukhin E."/>
        </authorList>
    </citation>
    <scope>NUCLEOTIDE SEQUENCE [LARGE SCALE GENOMIC DNA]</scope>
    <source>
        <strain evidence="3 4">M11/M66-122</strain>
    </source>
</reference>